<accession>A0AA36IS61</accession>
<feature type="compositionally biased region" description="Low complexity" evidence="1">
    <location>
        <begin position="536"/>
        <end position="545"/>
    </location>
</feature>
<feature type="region of interest" description="Disordered" evidence="1">
    <location>
        <begin position="527"/>
        <end position="559"/>
    </location>
</feature>
<dbReference type="AlphaFoldDB" id="A0AA36IS61"/>
<protein>
    <submittedName>
        <fullName evidence="2">Uncharacterized protein</fullName>
    </submittedName>
</protein>
<sequence>MVPETGSALESWPELHVSCEEPVRLLLPCGALRPLVFSCQLHAPKDATDLELSDLLAWSAPLPDTSLPAPGHGTWTAPERILHCQSITLSLKQQDVELNVSPLRLALRPQDLALLTQSLRRWSSARQDVVPIMEKRNTFSSSFASSFELSSPRYWHFSLMLQLPRLDVDFFLGHSPVLRLRFRDAALALSGDGDQVVLRSQLGPTSVWEPCSEAQLLRLQGFSCSVAMPLESVRELQVRAHVAPLWLSIDCGSFAKCLDFLQRLGEAFSEKEAVDRPHGAREGADEELFDRLQHWDLSVSCTKLSAFLPSAAGQDPQGIVWSCGLHWSLRQLRSQLRVSSLCACHSSRGGNKEGAILHPCRVRLDVELSLERRISGQLRLAPLCVSLKTEHVPLLLRTWRYLLALDAELAAFGHDPRSMEKSGSFSSLKDKARSESSERRFSERSWRAVSQDLEQVGEIVLELVPTWFVSSLWHAASVWHSCRLQLDLELEALHIGLVQSSTDAELAVVLIEDLLLSLDQSSFAQGGQPSPMSVYSPGSASPSPRSARRRRQLAGRAAISANITSTELARAGHD</sequence>
<gene>
    <name evidence="2" type="ORF">EVOR1521_LOCUS17936</name>
</gene>
<reference evidence="2" key="1">
    <citation type="submission" date="2023-08" db="EMBL/GenBank/DDBJ databases">
        <authorList>
            <person name="Chen Y."/>
            <person name="Shah S."/>
            <person name="Dougan E. K."/>
            <person name="Thang M."/>
            <person name="Chan C."/>
        </authorList>
    </citation>
    <scope>NUCLEOTIDE SEQUENCE</scope>
</reference>
<proteinExistence type="predicted"/>
<organism evidence="2 3">
    <name type="scientific">Effrenium voratum</name>
    <dbReference type="NCBI Taxonomy" id="2562239"/>
    <lineage>
        <taxon>Eukaryota</taxon>
        <taxon>Sar</taxon>
        <taxon>Alveolata</taxon>
        <taxon>Dinophyceae</taxon>
        <taxon>Suessiales</taxon>
        <taxon>Symbiodiniaceae</taxon>
        <taxon>Effrenium</taxon>
    </lineage>
</organism>
<evidence type="ECO:0000313" key="3">
    <source>
        <dbReference type="Proteomes" id="UP001178507"/>
    </source>
</evidence>
<dbReference type="Proteomes" id="UP001178507">
    <property type="component" value="Unassembled WGS sequence"/>
</dbReference>
<keyword evidence="3" id="KW-1185">Reference proteome</keyword>
<comment type="caution">
    <text evidence="2">The sequence shown here is derived from an EMBL/GenBank/DDBJ whole genome shotgun (WGS) entry which is preliminary data.</text>
</comment>
<feature type="non-terminal residue" evidence="2">
    <location>
        <position position="1"/>
    </location>
</feature>
<dbReference type="EMBL" id="CAUJNA010002447">
    <property type="protein sequence ID" value="CAJ1392977.1"/>
    <property type="molecule type" value="Genomic_DNA"/>
</dbReference>
<evidence type="ECO:0000256" key="1">
    <source>
        <dbReference type="SAM" id="MobiDB-lite"/>
    </source>
</evidence>
<evidence type="ECO:0000313" key="2">
    <source>
        <dbReference type="EMBL" id="CAJ1392977.1"/>
    </source>
</evidence>
<name>A0AA36IS61_9DINO</name>